<sequence length="114" mass="13496">MRTSRVQSVVNSTYTKRYLHSSHDQVFKMMNDGGGRHFFSKNPREQQKNKRNNTEQNRSSNAILNRNTKRMVIIGQPLDSETVEKMRNRLMQHQMNIQKARNKEALISTYRKSI</sequence>
<organism evidence="2 3">
    <name type="scientific">Ureibacillus suwonensis</name>
    <dbReference type="NCBI Taxonomy" id="313007"/>
    <lineage>
        <taxon>Bacteria</taxon>
        <taxon>Bacillati</taxon>
        <taxon>Bacillota</taxon>
        <taxon>Bacilli</taxon>
        <taxon>Bacillales</taxon>
        <taxon>Caryophanaceae</taxon>
        <taxon>Ureibacillus</taxon>
    </lineage>
</organism>
<name>A0ABW0RCT8_9BACL</name>
<feature type="compositionally biased region" description="Polar residues" evidence="1">
    <location>
        <begin position="54"/>
        <end position="66"/>
    </location>
</feature>
<feature type="region of interest" description="Disordered" evidence="1">
    <location>
        <begin position="29"/>
        <end position="66"/>
    </location>
</feature>
<accession>A0ABW0RCT8</accession>
<evidence type="ECO:0000256" key="1">
    <source>
        <dbReference type="SAM" id="MobiDB-lite"/>
    </source>
</evidence>
<keyword evidence="3" id="KW-1185">Reference proteome</keyword>
<comment type="caution">
    <text evidence="2">The sequence shown here is derived from an EMBL/GenBank/DDBJ whole genome shotgun (WGS) entry which is preliminary data.</text>
</comment>
<evidence type="ECO:0000313" key="3">
    <source>
        <dbReference type="Proteomes" id="UP001595978"/>
    </source>
</evidence>
<dbReference type="EMBL" id="JBHSNQ010000033">
    <property type="protein sequence ID" value="MFC5540667.1"/>
    <property type="molecule type" value="Genomic_DNA"/>
</dbReference>
<gene>
    <name evidence="2" type="ORF">ACFPOH_02590</name>
</gene>
<dbReference type="Proteomes" id="UP001595978">
    <property type="component" value="Unassembled WGS sequence"/>
</dbReference>
<protein>
    <submittedName>
        <fullName evidence="2">Uncharacterized protein</fullName>
    </submittedName>
</protein>
<reference evidence="3" key="1">
    <citation type="journal article" date="2019" name="Int. J. Syst. Evol. Microbiol.">
        <title>The Global Catalogue of Microorganisms (GCM) 10K type strain sequencing project: providing services to taxonomists for standard genome sequencing and annotation.</title>
        <authorList>
            <consortium name="The Broad Institute Genomics Platform"/>
            <consortium name="The Broad Institute Genome Sequencing Center for Infectious Disease"/>
            <person name="Wu L."/>
            <person name="Ma J."/>
        </authorList>
    </citation>
    <scope>NUCLEOTIDE SEQUENCE [LARGE SCALE GENOMIC DNA]</scope>
    <source>
        <strain evidence="3">CCUG 56331</strain>
    </source>
</reference>
<evidence type="ECO:0000313" key="2">
    <source>
        <dbReference type="EMBL" id="MFC5540667.1"/>
    </source>
</evidence>
<dbReference type="RefSeq" id="WP_342580529.1">
    <property type="nucleotide sequence ID" value="NZ_JBHSNQ010000033.1"/>
</dbReference>
<proteinExistence type="predicted"/>